<dbReference type="NCBIfam" id="TIGR00088">
    <property type="entry name" value="trmD"/>
    <property type="match status" value="1"/>
</dbReference>
<comment type="catalytic activity">
    <reaction evidence="14 15 17">
        <text>guanosine(37) in tRNA + S-adenosyl-L-methionine = N(1)-methylguanosine(37) in tRNA + S-adenosyl-L-homocysteine + H(+)</text>
        <dbReference type="Rhea" id="RHEA:36899"/>
        <dbReference type="Rhea" id="RHEA-COMP:10145"/>
        <dbReference type="Rhea" id="RHEA-COMP:10147"/>
        <dbReference type="ChEBI" id="CHEBI:15378"/>
        <dbReference type="ChEBI" id="CHEBI:57856"/>
        <dbReference type="ChEBI" id="CHEBI:59789"/>
        <dbReference type="ChEBI" id="CHEBI:73542"/>
        <dbReference type="ChEBI" id="CHEBI:74269"/>
        <dbReference type="EC" id="2.1.1.228"/>
    </reaction>
</comment>
<evidence type="ECO:0000256" key="6">
    <source>
        <dbReference type="ARBA" id="ARBA00014679"/>
    </source>
</evidence>
<keyword evidence="11 15" id="KW-0819">tRNA processing</keyword>
<sequence>MTFNIITIFPEAFESYLGSSLIGRAQEKKLIKINFVNPRQFTRDRHKTVDDKPFGGGAGMVMKPEPLLKAVDYVKSREKNRKSKVVILSAKGKQFNQKMAYDWSKKYENIIFVSGRYEGIDERVREILSARGGSAFGGKAEEISIGPYITTDGDAAIMVMISAVGRLIPGVIKWESLQEESFFSELTKRERKSVLEYPHYTRPAVLEWKKKKYRVPKTLLSGDHKKIKEWRREHSRDN</sequence>
<evidence type="ECO:0000256" key="8">
    <source>
        <dbReference type="ARBA" id="ARBA00022603"/>
    </source>
</evidence>
<keyword evidence="7 15" id="KW-0963">Cytoplasm</keyword>
<dbReference type="NCBIfam" id="NF000648">
    <property type="entry name" value="PRK00026.1"/>
    <property type="match status" value="1"/>
</dbReference>
<evidence type="ECO:0000256" key="11">
    <source>
        <dbReference type="ARBA" id="ARBA00022694"/>
    </source>
</evidence>
<dbReference type="Proteomes" id="UP000179324">
    <property type="component" value="Unassembled WGS sequence"/>
</dbReference>
<gene>
    <name evidence="15" type="primary">trmD</name>
    <name evidence="19" type="ORF">A2127_00295</name>
</gene>
<evidence type="ECO:0000256" key="3">
    <source>
        <dbReference type="ARBA" id="ARBA00007630"/>
    </source>
</evidence>
<evidence type="ECO:0000256" key="17">
    <source>
        <dbReference type="RuleBase" id="RU003464"/>
    </source>
</evidence>
<reference evidence="19 20" key="1">
    <citation type="journal article" date="2016" name="Nat. Commun.">
        <title>Thousands of microbial genomes shed light on interconnected biogeochemical processes in an aquifer system.</title>
        <authorList>
            <person name="Anantharaman K."/>
            <person name="Brown C.T."/>
            <person name="Hug L.A."/>
            <person name="Sharon I."/>
            <person name="Castelle C.J."/>
            <person name="Probst A.J."/>
            <person name="Thomas B.C."/>
            <person name="Singh A."/>
            <person name="Wilkins M.J."/>
            <person name="Karaoz U."/>
            <person name="Brodie E.L."/>
            <person name="Williams K.H."/>
            <person name="Hubbard S.S."/>
            <person name="Banfield J.F."/>
        </authorList>
    </citation>
    <scope>NUCLEOTIDE SEQUENCE [LARGE SCALE GENOMIC DNA]</scope>
</reference>
<evidence type="ECO:0000256" key="7">
    <source>
        <dbReference type="ARBA" id="ARBA00022490"/>
    </source>
</evidence>
<dbReference type="InterPro" id="IPR029026">
    <property type="entry name" value="tRNA_m1G_MTases_N"/>
</dbReference>
<dbReference type="CDD" id="cd18080">
    <property type="entry name" value="TrmD-like"/>
    <property type="match status" value="1"/>
</dbReference>
<evidence type="ECO:0000256" key="4">
    <source>
        <dbReference type="ARBA" id="ARBA00011738"/>
    </source>
</evidence>
<evidence type="ECO:0000256" key="16">
    <source>
        <dbReference type="PIRSR" id="PIRSR000386-1"/>
    </source>
</evidence>
<dbReference type="InterPro" id="IPR002649">
    <property type="entry name" value="tRNA_m1G_MeTrfase_TrmD"/>
</dbReference>
<comment type="similarity">
    <text evidence="3 15 17">Belongs to the RNA methyltransferase TrmD family.</text>
</comment>
<evidence type="ECO:0000256" key="10">
    <source>
        <dbReference type="ARBA" id="ARBA00022691"/>
    </source>
</evidence>
<keyword evidence="8 15" id="KW-0489">Methyltransferase</keyword>
<dbReference type="Gene3D" id="1.10.1270.20">
    <property type="entry name" value="tRNA(m1g37)methyltransferase, domain 2"/>
    <property type="match status" value="1"/>
</dbReference>
<dbReference type="InterPro" id="IPR023148">
    <property type="entry name" value="tRNA_m1G_MeTrfase_C_sf"/>
</dbReference>
<feature type="binding site" evidence="15 16">
    <location>
        <position position="115"/>
    </location>
    <ligand>
        <name>S-adenosyl-L-methionine</name>
        <dbReference type="ChEBI" id="CHEBI:59789"/>
    </ligand>
</feature>
<comment type="function">
    <text evidence="1 15 17">Specifically methylates guanosine-37 in various tRNAs.</text>
</comment>
<comment type="subunit">
    <text evidence="4 15 17">Homodimer.</text>
</comment>
<feature type="domain" description="tRNA methyltransferase TRMD/TRM10-type" evidence="18">
    <location>
        <begin position="1"/>
        <end position="236"/>
    </location>
</feature>
<dbReference type="PANTHER" id="PTHR46417">
    <property type="entry name" value="TRNA (GUANINE-N(1)-)-METHYLTRANSFERASE"/>
    <property type="match status" value="1"/>
</dbReference>
<dbReference type="Pfam" id="PF01746">
    <property type="entry name" value="tRNA_m1G_MT"/>
    <property type="match status" value="1"/>
</dbReference>
<evidence type="ECO:0000256" key="13">
    <source>
        <dbReference type="ARBA" id="ARBA00033392"/>
    </source>
</evidence>
<dbReference type="PANTHER" id="PTHR46417:SF1">
    <property type="entry name" value="TRNA (GUANINE-N(1)-)-METHYLTRANSFERASE"/>
    <property type="match status" value="1"/>
</dbReference>
<evidence type="ECO:0000259" key="18">
    <source>
        <dbReference type="Pfam" id="PF01746"/>
    </source>
</evidence>
<evidence type="ECO:0000256" key="5">
    <source>
        <dbReference type="ARBA" id="ARBA00012807"/>
    </source>
</evidence>
<dbReference type="AlphaFoldDB" id="A0A1F6BM12"/>
<evidence type="ECO:0000256" key="2">
    <source>
        <dbReference type="ARBA" id="ARBA00004496"/>
    </source>
</evidence>
<comment type="caution">
    <text evidence="15">Lacks conserved residue(s) required for the propagation of feature annotation.</text>
</comment>
<dbReference type="EMBL" id="MFKI01000039">
    <property type="protein sequence ID" value="OGG37975.1"/>
    <property type="molecule type" value="Genomic_DNA"/>
</dbReference>
<comment type="caution">
    <text evidence="19">The sequence shown here is derived from an EMBL/GenBank/DDBJ whole genome shotgun (WGS) entry which is preliminary data.</text>
</comment>
<keyword evidence="9 15" id="KW-0808">Transferase</keyword>
<name>A0A1F6BM12_9BACT</name>
<evidence type="ECO:0000256" key="12">
    <source>
        <dbReference type="ARBA" id="ARBA00029736"/>
    </source>
</evidence>
<evidence type="ECO:0000256" key="15">
    <source>
        <dbReference type="HAMAP-Rule" id="MF_00605"/>
    </source>
</evidence>
<protein>
    <recommendedName>
        <fullName evidence="6 15">tRNA (guanine-N(1)-)-methyltransferase</fullName>
        <ecNumber evidence="5 15">2.1.1.228</ecNumber>
    </recommendedName>
    <alternativeName>
        <fullName evidence="12 15">M1G-methyltransferase</fullName>
    </alternativeName>
    <alternativeName>
        <fullName evidence="13 15">tRNA [GM37] methyltransferase</fullName>
    </alternativeName>
</protein>
<proteinExistence type="inferred from homology"/>
<comment type="subcellular location">
    <subcellularLocation>
        <location evidence="2 15 17">Cytoplasm</location>
    </subcellularLocation>
</comment>
<dbReference type="SUPFAM" id="SSF75217">
    <property type="entry name" value="alpha/beta knot"/>
    <property type="match status" value="1"/>
</dbReference>
<dbReference type="GO" id="GO:0005829">
    <property type="term" value="C:cytosol"/>
    <property type="evidence" value="ECO:0007669"/>
    <property type="project" value="TreeGrafter"/>
</dbReference>
<evidence type="ECO:0000256" key="14">
    <source>
        <dbReference type="ARBA" id="ARBA00047783"/>
    </source>
</evidence>
<dbReference type="Gene3D" id="3.40.1280.10">
    <property type="match status" value="1"/>
</dbReference>
<dbReference type="InterPro" id="IPR029028">
    <property type="entry name" value="Alpha/beta_knot_MTases"/>
</dbReference>
<dbReference type="EC" id="2.1.1.228" evidence="5 15"/>
<dbReference type="PIRSF" id="PIRSF000386">
    <property type="entry name" value="tRNA_mtase"/>
    <property type="match status" value="1"/>
</dbReference>
<accession>A0A1F6BM12</accession>
<dbReference type="GO" id="GO:0002939">
    <property type="term" value="P:tRNA N1-guanine methylation"/>
    <property type="evidence" value="ECO:0007669"/>
    <property type="project" value="TreeGrafter"/>
</dbReference>
<evidence type="ECO:0000256" key="9">
    <source>
        <dbReference type="ARBA" id="ARBA00022679"/>
    </source>
</evidence>
<evidence type="ECO:0000313" key="19">
    <source>
        <dbReference type="EMBL" id="OGG37975.1"/>
    </source>
</evidence>
<evidence type="ECO:0000256" key="1">
    <source>
        <dbReference type="ARBA" id="ARBA00002634"/>
    </source>
</evidence>
<organism evidence="19 20">
    <name type="scientific">Candidatus Jorgensenbacteria bacterium GWC1_48_12</name>
    <dbReference type="NCBI Taxonomy" id="1798469"/>
    <lineage>
        <taxon>Bacteria</taxon>
        <taxon>Candidatus Joergenseniibacteriota</taxon>
    </lineage>
</organism>
<dbReference type="GO" id="GO:0052906">
    <property type="term" value="F:tRNA (guanine(37)-N1)-methyltransferase activity"/>
    <property type="evidence" value="ECO:0007669"/>
    <property type="project" value="UniProtKB-UniRule"/>
</dbReference>
<keyword evidence="10 15" id="KW-0949">S-adenosyl-L-methionine</keyword>
<dbReference type="HAMAP" id="MF_00605">
    <property type="entry name" value="TrmD"/>
    <property type="match status" value="1"/>
</dbReference>
<evidence type="ECO:0000313" key="20">
    <source>
        <dbReference type="Proteomes" id="UP000179324"/>
    </source>
</evidence>
<dbReference type="InterPro" id="IPR016009">
    <property type="entry name" value="tRNA_MeTrfase_TRMD/TRM10"/>
</dbReference>